<dbReference type="EMBL" id="CP002483">
    <property type="protein sequence ID" value="ADW71408.1"/>
    <property type="molecule type" value="Genomic_DNA"/>
</dbReference>
<gene>
    <name evidence="1" type="ordered locus">AciX9_4462</name>
</gene>
<dbReference type="KEGG" id="acm:AciX9_4462"/>
<dbReference type="HOGENOM" id="CLU_2094442_0_0_0"/>
<proteinExistence type="predicted"/>
<organism evidence="2">
    <name type="scientific">Granulicella tundricola (strain ATCC BAA-1859 / DSM 23138 / MP5ACTX9)</name>
    <dbReference type="NCBI Taxonomy" id="1198114"/>
    <lineage>
        <taxon>Bacteria</taxon>
        <taxon>Pseudomonadati</taxon>
        <taxon>Acidobacteriota</taxon>
        <taxon>Terriglobia</taxon>
        <taxon>Terriglobales</taxon>
        <taxon>Acidobacteriaceae</taxon>
        <taxon>Granulicella</taxon>
    </lineage>
</organism>
<evidence type="ECO:0000313" key="2">
    <source>
        <dbReference type="Proteomes" id="UP000000343"/>
    </source>
</evidence>
<protein>
    <submittedName>
        <fullName evidence="1">Uncharacterized protein</fullName>
    </submittedName>
</protein>
<evidence type="ECO:0000313" key="1">
    <source>
        <dbReference type="EMBL" id="ADW71408.1"/>
    </source>
</evidence>
<dbReference type="AlphaFoldDB" id="E8X7H4"/>
<dbReference type="Proteomes" id="UP000000343">
    <property type="component" value="Plasmid pACIX903"/>
</dbReference>
<sequence>MWCWRCKSEMPMLSEDEFSSVQALYSGGIKATKEFRQKWGIALEGVPIDDLFRPVRTRYEELTSMKDCHQNAIMHHRISLYGPPCEQCGKPLRTPKAKLCGACMHPKSEG</sequence>
<accession>E8X7H4</accession>
<name>E8X7H4_GRATM</name>
<keyword evidence="1" id="KW-0614">Plasmid</keyword>
<keyword evidence="2" id="KW-1185">Reference proteome</keyword>
<reference evidence="2" key="1">
    <citation type="submission" date="2011-01" db="EMBL/GenBank/DDBJ databases">
        <title>Complete sequence of plasmid3 of Acidobacterium sp. MP5ACTX9.</title>
        <authorList>
            <consortium name="US DOE Joint Genome Institute"/>
            <person name="Lucas S."/>
            <person name="Copeland A."/>
            <person name="Lapidus A."/>
            <person name="Cheng J.-F."/>
            <person name="Goodwin L."/>
            <person name="Pitluck S."/>
            <person name="Teshima H."/>
            <person name="Detter J.C."/>
            <person name="Han C."/>
            <person name="Tapia R."/>
            <person name="Land M."/>
            <person name="Hauser L."/>
            <person name="Kyrpides N."/>
            <person name="Ivanova N."/>
            <person name="Ovchinnikova G."/>
            <person name="Pagani I."/>
            <person name="Rawat S.R."/>
            <person name="Mannisto M."/>
            <person name="Haggblom M.M."/>
            <person name="Woyke T."/>
        </authorList>
    </citation>
    <scope>NUCLEOTIDE SEQUENCE [LARGE SCALE GENOMIC DNA]</scope>
    <source>
        <strain evidence="2">MP5ACTX9</strain>
        <plasmid evidence="2">Plasmid pACIX903</plasmid>
    </source>
</reference>
<geneLocation type="plasmid" evidence="1 2">
    <name>pACIX903</name>
</geneLocation>